<dbReference type="CDD" id="cd00090">
    <property type="entry name" value="HTH_ARSR"/>
    <property type="match status" value="1"/>
</dbReference>
<dbReference type="Pfam" id="PF01638">
    <property type="entry name" value="HxlR"/>
    <property type="match status" value="1"/>
</dbReference>
<dbReference type="InterPro" id="IPR036390">
    <property type="entry name" value="WH_DNA-bd_sf"/>
</dbReference>
<evidence type="ECO:0000256" key="1">
    <source>
        <dbReference type="ARBA" id="ARBA00023015"/>
    </source>
</evidence>
<accession>A0A5M3T557</accession>
<dbReference type="PANTHER" id="PTHR33204">
    <property type="entry name" value="TRANSCRIPTIONAL REGULATOR, MARR FAMILY"/>
    <property type="match status" value="1"/>
</dbReference>
<dbReference type="RefSeq" id="WP_006618629.1">
    <property type="nucleotide sequence ID" value="NZ_BIMW01000102.1"/>
</dbReference>
<evidence type="ECO:0000313" key="7">
    <source>
        <dbReference type="Proteomes" id="UP000326169"/>
    </source>
</evidence>
<feature type="domain" description="HTH hxlR-type" evidence="5">
    <location>
        <begin position="29"/>
        <end position="126"/>
    </location>
</feature>
<protein>
    <recommendedName>
        <fullName evidence="5">HTH hxlR-type domain-containing protein</fullName>
    </recommendedName>
</protein>
<dbReference type="PROSITE" id="PS51118">
    <property type="entry name" value="HTH_HXLR"/>
    <property type="match status" value="1"/>
</dbReference>
<dbReference type="SUPFAM" id="SSF46785">
    <property type="entry name" value="Winged helix' DNA-binding domain"/>
    <property type="match status" value="1"/>
</dbReference>
<evidence type="ECO:0000259" key="5">
    <source>
        <dbReference type="PROSITE" id="PS51118"/>
    </source>
</evidence>
<keyword evidence="2" id="KW-0238">DNA-binding</keyword>
<dbReference type="InterPro" id="IPR011991">
    <property type="entry name" value="ArsR-like_HTH"/>
</dbReference>
<dbReference type="Proteomes" id="UP000326169">
    <property type="component" value="Unassembled WGS sequence"/>
</dbReference>
<evidence type="ECO:0000256" key="2">
    <source>
        <dbReference type="ARBA" id="ARBA00023125"/>
    </source>
</evidence>
<dbReference type="InterPro" id="IPR002577">
    <property type="entry name" value="HTH_HxlR"/>
</dbReference>
<keyword evidence="1" id="KW-0805">Transcription regulation</keyword>
<sequence length="131" mass="15063">MKVTKHCETPQAGPMSRGSENSTETEQPCPIEYILDRISSKWSFLILRELLIDNRRTHELQEALPISTKTLTIRLRELEKYGMIERKVYPEIPPRVEYSLTPRGRNIKPVIDALQQAGEAWLSDEQVVGDS</sequence>
<keyword evidence="3" id="KW-0804">Transcription</keyword>
<dbReference type="PANTHER" id="PTHR33204:SF37">
    <property type="entry name" value="HTH-TYPE TRANSCRIPTIONAL REGULATOR YODB"/>
    <property type="match status" value="1"/>
</dbReference>
<gene>
    <name evidence="6" type="ORF">NIES46_26730</name>
</gene>
<reference evidence="6 7" key="1">
    <citation type="journal article" date="2019" name="J Genomics">
        <title>The Draft Genome of a Hydrogen-producing Cyanobacterium, Arthrospira platensis NIES-46.</title>
        <authorList>
            <person name="Suzuki S."/>
            <person name="Yamaguchi H."/>
            <person name="Kawachi M."/>
        </authorList>
    </citation>
    <scope>NUCLEOTIDE SEQUENCE [LARGE SCALE GENOMIC DNA]</scope>
    <source>
        <strain evidence="6 7">NIES-46</strain>
    </source>
</reference>
<feature type="region of interest" description="Disordered" evidence="4">
    <location>
        <begin position="1"/>
        <end position="25"/>
    </location>
</feature>
<evidence type="ECO:0000256" key="4">
    <source>
        <dbReference type="SAM" id="MobiDB-lite"/>
    </source>
</evidence>
<dbReference type="Gene3D" id="1.10.10.10">
    <property type="entry name" value="Winged helix-like DNA-binding domain superfamily/Winged helix DNA-binding domain"/>
    <property type="match status" value="1"/>
</dbReference>
<keyword evidence="7" id="KW-1185">Reference proteome</keyword>
<comment type="caution">
    <text evidence="6">The sequence shown here is derived from an EMBL/GenBank/DDBJ whole genome shotgun (WGS) entry which is preliminary data.</text>
</comment>
<proteinExistence type="predicted"/>
<organism evidence="6 7">
    <name type="scientific">Limnospira platensis NIES-46</name>
    <dbReference type="NCBI Taxonomy" id="1236695"/>
    <lineage>
        <taxon>Bacteria</taxon>
        <taxon>Bacillati</taxon>
        <taxon>Cyanobacteriota</taxon>
        <taxon>Cyanophyceae</taxon>
        <taxon>Oscillatoriophycideae</taxon>
        <taxon>Oscillatoriales</taxon>
        <taxon>Sirenicapillariaceae</taxon>
        <taxon>Limnospira</taxon>
    </lineage>
</organism>
<evidence type="ECO:0000256" key="3">
    <source>
        <dbReference type="ARBA" id="ARBA00023163"/>
    </source>
</evidence>
<dbReference type="InterPro" id="IPR036388">
    <property type="entry name" value="WH-like_DNA-bd_sf"/>
</dbReference>
<name>A0A5M3T557_LIMPL</name>
<evidence type="ECO:0000313" key="6">
    <source>
        <dbReference type="EMBL" id="GCE94614.1"/>
    </source>
</evidence>
<dbReference type="EMBL" id="BIMW01000102">
    <property type="protein sequence ID" value="GCE94614.1"/>
    <property type="molecule type" value="Genomic_DNA"/>
</dbReference>
<dbReference type="GeneID" id="301683502"/>